<reference evidence="1" key="1">
    <citation type="journal article" date="2021" name="Proc. Natl. Acad. Sci. U.S.A.">
        <title>A Catalog of Tens of Thousands of Viruses from Human Metagenomes Reveals Hidden Associations with Chronic Diseases.</title>
        <authorList>
            <person name="Tisza M.J."/>
            <person name="Buck C.B."/>
        </authorList>
    </citation>
    <scope>NUCLEOTIDE SEQUENCE</scope>
    <source>
        <strain evidence="1">Ct2hZ16</strain>
    </source>
</reference>
<evidence type="ECO:0000313" key="1">
    <source>
        <dbReference type="EMBL" id="DAE22831.1"/>
    </source>
</evidence>
<name>A0A8S5QU62_9CAUD</name>
<sequence>MRGAAMYDMREIDGAIAEFENSEPTMQRVEKLAALYIVKNQHQASEVQQSENPQPVQYYADAAPPTRVEVSGSEFLDAVSETNLEQALKIIDELMSVLSVTNPRAYRNVMRKLERSRDNE</sequence>
<dbReference type="EMBL" id="BK015739">
    <property type="protein sequence ID" value="DAE22831.1"/>
    <property type="molecule type" value="Genomic_DNA"/>
</dbReference>
<accession>A0A8S5QU62</accession>
<organism evidence="1">
    <name type="scientific">Siphoviridae sp. ct2hZ16</name>
    <dbReference type="NCBI Taxonomy" id="2826276"/>
    <lineage>
        <taxon>Viruses</taxon>
        <taxon>Duplodnaviria</taxon>
        <taxon>Heunggongvirae</taxon>
        <taxon>Uroviricota</taxon>
        <taxon>Caudoviricetes</taxon>
    </lineage>
</organism>
<proteinExistence type="predicted"/>
<protein>
    <submittedName>
        <fullName evidence="1">Uncharacterized protein</fullName>
    </submittedName>
</protein>